<dbReference type="PRINTS" id="PR00081">
    <property type="entry name" value="GDHRDH"/>
</dbReference>
<evidence type="ECO:0000256" key="5">
    <source>
        <dbReference type="ARBA" id="ARBA00037508"/>
    </source>
</evidence>
<dbReference type="PANTHER" id="PTHR43639:SF6">
    <property type="entry name" value="DIHYDROMONAPTERIN REDUCTASE"/>
    <property type="match status" value="1"/>
</dbReference>
<comment type="catalytic activity">
    <reaction evidence="11">
        <text>7,8-dihydromonapterin + NADPH + H(+) = 5,6,7,8-tetrahydromonapterin + NADP(+)</text>
        <dbReference type="Rhea" id="RHEA:34847"/>
        <dbReference type="ChEBI" id="CHEBI:15378"/>
        <dbReference type="ChEBI" id="CHEBI:57783"/>
        <dbReference type="ChEBI" id="CHEBI:58349"/>
        <dbReference type="ChEBI" id="CHEBI:71175"/>
        <dbReference type="ChEBI" id="CHEBI:71177"/>
        <dbReference type="EC" id="1.5.1.50"/>
    </reaction>
</comment>
<evidence type="ECO:0000313" key="13">
    <source>
        <dbReference type="Proteomes" id="UP000676428"/>
    </source>
</evidence>
<evidence type="ECO:0000256" key="8">
    <source>
        <dbReference type="ARBA" id="ARBA00039631"/>
    </source>
</evidence>
<evidence type="ECO:0000256" key="11">
    <source>
        <dbReference type="ARBA" id="ARBA00049376"/>
    </source>
</evidence>
<dbReference type="Gene3D" id="3.40.50.720">
    <property type="entry name" value="NAD(P)-binding Rossmann-like Domain"/>
    <property type="match status" value="1"/>
</dbReference>
<dbReference type="PROSITE" id="PS00061">
    <property type="entry name" value="ADH_SHORT"/>
    <property type="match status" value="1"/>
</dbReference>
<accession>A0ABX8DJ84</accession>
<evidence type="ECO:0000256" key="7">
    <source>
        <dbReference type="ARBA" id="ARBA00039145"/>
    </source>
</evidence>
<dbReference type="SUPFAM" id="SSF51735">
    <property type="entry name" value="NAD(P)-binding Rossmann-fold domains"/>
    <property type="match status" value="1"/>
</dbReference>
<keyword evidence="3" id="KW-0521">NADP</keyword>
<dbReference type="RefSeq" id="WP_213683332.1">
    <property type="nucleotide sequence ID" value="NZ_CP074572.1"/>
</dbReference>
<dbReference type="NCBIfam" id="NF005066">
    <property type="entry name" value="PRK06483.1"/>
    <property type="match status" value="1"/>
</dbReference>
<dbReference type="EC" id="1.5.1.50" evidence="7"/>
<dbReference type="EC" id="1.5.1.3" evidence="1"/>
<dbReference type="PANTHER" id="PTHR43639">
    <property type="entry name" value="OXIDOREDUCTASE, SHORT-CHAIN DEHYDROGENASE/REDUCTASE FAMILY (AFU_ORTHOLOGUE AFUA_5G02870)"/>
    <property type="match status" value="1"/>
</dbReference>
<dbReference type="GO" id="GO:0016491">
    <property type="term" value="F:oxidoreductase activity"/>
    <property type="evidence" value="ECO:0007669"/>
    <property type="project" value="UniProtKB-KW"/>
</dbReference>
<dbReference type="InterPro" id="IPR020904">
    <property type="entry name" value="Sc_DH/Rdtase_CS"/>
</dbReference>
<comment type="similarity">
    <text evidence="6">Belongs to the short-chain dehydrogenases/reductases (SDR) family. FolM subfamily.</text>
</comment>
<protein>
    <recommendedName>
        <fullName evidence="8">Dihydromonapterin reductase</fullName>
        <ecNumber evidence="1">1.5.1.3</ecNumber>
        <ecNumber evidence="7">1.5.1.50</ecNumber>
    </recommendedName>
    <alternativeName>
        <fullName evidence="9">Dihydrofolate reductase</fullName>
    </alternativeName>
</protein>
<evidence type="ECO:0000256" key="4">
    <source>
        <dbReference type="ARBA" id="ARBA00023002"/>
    </source>
</evidence>
<gene>
    <name evidence="12" type="primary">folM</name>
    <name evidence="12" type="ORF">KHX94_05195</name>
</gene>
<dbReference type="Proteomes" id="UP000676428">
    <property type="component" value="Chromosome"/>
</dbReference>
<evidence type="ECO:0000256" key="6">
    <source>
        <dbReference type="ARBA" id="ARBA00038212"/>
    </source>
</evidence>
<evidence type="ECO:0000256" key="1">
    <source>
        <dbReference type="ARBA" id="ARBA00012856"/>
    </source>
</evidence>
<organism evidence="12 13">
    <name type="scientific">Shewanella dokdonensis</name>
    <dbReference type="NCBI Taxonomy" id="712036"/>
    <lineage>
        <taxon>Bacteria</taxon>
        <taxon>Pseudomonadati</taxon>
        <taxon>Pseudomonadota</taxon>
        <taxon>Gammaproteobacteria</taxon>
        <taxon>Alteromonadales</taxon>
        <taxon>Shewanellaceae</taxon>
        <taxon>Shewanella</taxon>
    </lineage>
</organism>
<evidence type="ECO:0000256" key="10">
    <source>
        <dbReference type="ARBA" id="ARBA00048873"/>
    </source>
</evidence>
<comment type="function">
    <text evidence="5">Catalyzes the reduction of dihydromonapterin to tetrahydromonapterin. Also has lower activity with dihydrofolate.</text>
</comment>
<keyword evidence="4 12" id="KW-0560">Oxidoreductase</keyword>
<name>A0ABX8DJ84_9GAMM</name>
<proteinExistence type="inferred from homology"/>
<sequence>MMKPILITGVGRRLGLATAKALLADGWPVIGTYRSHYPELDELRSHGAILYRIDLLEPQALTTFIDWLRQECKGLRAIVHNASDWLAEDAGVPVADVFQQMMAIHAGVPYQLNLALADLLDSDEIGGADIIHVTDYVAQKGSAKHIAYAASKAALENLTLSFAAKLAPTIKVNSIAPAMMLFNEWDDAAYREKSLAKALLPKVGGDMEFVSAVRYLLHSRYMTGSCLNLDGGRPLK</sequence>
<evidence type="ECO:0000256" key="3">
    <source>
        <dbReference type="ARBA" id="ARBA00022857"/>
    </source>
</evidence>
<dbReference type="InterPro" id="IPR036291">
    <property type="entry name" value="NAD(P)-bd_dom_sf"/>
</dbReference>
<evidence type="ECO:0000256" key="9">
    <source>
        <dbReference type="ARBA" id="ARBA00042299"/>
    </source>
</evidence>
<comment type="catalytic activity">
    <reaction evidence="10">
        <text>(6S)-5,6,7,8-tetrahydrofolate + NADP(+) = 7,8-dihydrofolate + NADPH + H(+)</text>
        <dbReference type="Rhea" id="RHEA:15009"/>
        <dbReference type="ChEBI" id="CHEBI:15378"/>
        <dbReference type="ChEBI" id="CHEBI:57451"/>
        <dbReference type="ChEBI" id="CHEBI:57453"/>
        <dbReference type="ChEBI" id="CHEBI:57783"/>
        <dbReference type="ChEBI" id="CHEBI:58349"/>
        <dbReference type="EC" id="1.5.1.3"/>
    </reaction>
</comment>
<keyword evidence="2" id="KW-0554">One-carbon metabolism</keyword>
<dbReference type="Pfam" id="PF13561">
    <property type="entry name" value="adh_short_C2"/>
    <property type="match status" value="1"/>
</dbReference>
<evidence type="ECO:0000256" key="2">
    <source>
        <dbReference type="ARBA" id="ARBA00022563"/>
    </source>
</evidence>
<dbReference type="EMBL" id="CP074572">
    <property type="protein sequence ID" value="QVK24750.1"/>
    <property type="molecule type" value="Genomic_DNA"/>
</dbReference>
<reference evidence="12 13" key="1">
    <citation type="journal article" date="2012" name="Int. J. Syst. Evol. Microbiol.">
        <title>Shewanella dokdonensis sp. nov., isolated from seawater.</title>
        <authorList>
            <person name="Sung H.R."/>
            <person name="Yoon J.H."/>
            <person name="Ghim S.Y."/>
        </authorList>
    </citation>
    <scope>NUCLEOTIDE SEQUENCE [LARGE SCALE GENOMIC DNA]</scope>
    <source>
        <strain evidence="12 13">DSM 23626</strain>
    </source>
</reference>
<evidence type="ECO:0000313" key="12">
    <source>
        <dbReference type="EMBL" id="QVK24750.1"/>
    </source>
</evidence>
<keyword evidence="13" id="KW-1185">Reference proteome</keyword>
<dbReference type="InterPro" id="IPR002347">
    <property type="entry name" value="SDR_fam"/>
</dbReference>